<evidence type="ECO:0000313" key="4">
    <source>
        <dbReference type="EMBL" id="MBB3120968.1"/>
    </source>
</evidence>
<dbReference type="Gene3D" id="3.40.50.970">
    <property type="match status" value="1"/>
</dbReference>
<organism evidence="4 5">
    <name type="scientific">Pseudoduganella violacea</name>
    <dbReference type="NCBI Taxonomy" id="1715466"/>
    <lineage>
        <taxon>Bacteria</taxon>
        <taxon>Pseudomonadati</taxon>
        <taxon>Pseudomonadota</taxon>
        <taxon>Betaproteobacteria</taxon>
        <taxon>Burkholderiales</taxon>
        <taxon>Oxalobacteraceae</taxon>
        <taxon>Telluria group</taxon>
        <taxon>Pseudoduganella</taxon>
    </lineage>
</organism>
<dbReference type="InterPro" id="IPR046667">
    <property type="entry name" value="DUF6537"/>
</dbReference>
<evidence type="ECO:0000256" key="1">
    <source>
        <dbReference type="ARBA" id="ARBA00023002"/>
    </source>
</evidence>
<dbReference type="SUPFAM" id="SSF52518">
    <property type="entry name" value="Thiamin diphosphate-binding fold (THDP-binding)"/>
    <property type="match status" value="2"/>
</dbReference>
<dbReference type="InterPro" id="IPR051457">
    <property type="entry name" value="2-oxoacid:Fd_oxidoreductase"/>
</dbReference>
<name>A0A7W5FW74_9BURK</name>
<dbReference type="EC" id="1.2.7.8" evidence="4"/>
<dbReference type="SUPFAM" id="SSF53323">
    <property type="entry name" value="Pyruvate-ferredoxin oxidoreductase, PFOR, domain III"/>
    <property type="match status" value="1"/>
</dbReference>
<dbReference type="RefSeq" id="WP_183442710.1">
    <property type="nucleotide sequence ID" value="NZ_JACHXD010000012.1"/>
</dbReference>
<dbReference type="GO" id="GO:0043805">
    <property type="term" value="F:indolepyruvate ferredoxin oxidoreductase activity"/>
    <property type="evidence" value="ECO:0007669"/>
    <property type="project" value="UniProtKB-EC"/>
</dbReference>
<dbReference type="Proteomes" id="UP000541535">
    <property type="component" value="Unassembled WGS sequence"/>
</dbReference>
<feature type="domain" description="Pyruvate/ketoisovalerate oxidoreductase catalytic" evidence="2">
    <location>
        <begin position="728"/>
        <end position="914"/>
    </location>
</feature>
<evidence type="ECO:0000259" key="3">
    <source>
        <dbReference type="Pfam" id="PF20169"/>
    </source>
</evidence>
<dbReference type="PANTHER" id="PTHR48084">
    <property type="entry name" value="2-OXOGLUTARATE OXIDOREDUCTASE SUBUNIT KORB-RELATED"/>
    <property type="match status" value="1"/>
</dbReference>
<protein>
    <submittedName>
        <fullName evidence="4">Indolepyruvate ferredoxin oxidoreductase</fullName>
        <ecNumber evidence="4">1.2.7.8</ecNumber>
    </submittedName>
</protein>
<keyword evidence="1 4" id="KW-0560">Oxidoreductase</keyword>
<evidence type="ECO:0000313" key="5">
    <source>
        <dbReference type="Proteomes" id="UP000541535"/>
    </source>
</evidence>
<keyword evidence="5" id="KW-1185">Reference proteome</keyword>
<dbReference type="Pfam" id="PF20169">
    <property type="entry name" value="DUF6537"/>
    <property type="match status" value="1"/>
</dbReference>
<dbReference type="Pfam" id="PF01558">
    <property type="entry name" value="POR"/>
    <property type="match status" value="1"/>
</dbReference>
<gene>
    <name evidence="4" type="ORF">FHS03_004041</name>
</gene>
<dbReference type="InterPro" id="IPR002880">
    <property type="entry name" value="Pyrv_Fd/Flavodoxin_OxRdtase_N"/>
</dbReference>
<dbReference type="PANTHER" id="PTHR48084:SF3">
    <property type="entry name" value="SUBUNIT OF PYRUVATE:FLAVODOXIN OXIDOREDUCTASE"/>
    <property type="match status" value="1"/>
</dbReference>
<dbReference type="EMBL" id="JACHXD010000012">
    <property type="protein sequence ID" value="MBB3120968.1"/>
    <property type="molecule type" value="Genomic_DNA"/>
</dbReference>
<dbReference type="AlphaFoldDB" id="A0A7W5FW74"/>
<dbReference type="CDD" id="cd02008">
    <property type="entry name" value="TPP_IOR_alpha"/>
    <property type="match status" value="1"/>
</dbReference>
<comment type="caution">
    <text evidence="4">The sequence shown here is derived from an EMBL/GenBank/DDBJ whole genome shotgun (WGS) entry which is preliminary data.</text>
</comment>
<accession>A0A7W5FW74</accession>
<dbReference type="NCBIfam" id="NF009589">
    <property type="entry name" value="PRK13030.1"/>
    <property type="match status" value="1"/>
</dbReference>
<dbReference type="InterPro" id="IPR002869">
    <property type="entry name" value="Pyrv_flavodox_OxRed_cen"/>
</dbReference>
<dbReference type="NCBIfam" id="NF009588">
    <property type="entry name" value="PRK13029.1"/>
    <property type="match status" value="1"/>
</dbReference>
<dbReference type="Gene3D" id="3.40.920.10">
    <property type="entry name" value="Pyruvate-ferredoxin oxidoreductase, PFOR, domain III"/>
    <property type="match status" value="1"/>
</dbReference>
<dbReference type="CDD" id="cd07034">
    <property type="entry name" value="TPP_PYR_PFOR_IOR-alpha_like"/>
    <property type="match status" value="1"/>
</dbReference>
<dbReference type="InterPro" id="IPR019752">
    <property type="entry name" value="Pyrv/ketoisovalerate_OxRed_cat"/>
</dbReference>
<feature type="domain" description="DUF6537" evidence="3">
    <location>
        <begin position="941"/>
        <end position="1134"/>
    </location>
</feature>
<keyword evidence="4" id="KW-0670">Pyruvate</keyword>
<proteinExistence type="predicted"/>
<dbReference type="InterPro" id="IPR029061">
    <property type="entry name" value="THDP-binding"/>
</dbReference>
<reference evidence="4 5" key="1">
    <citation type="submission" date="2020-08" db="EMBL/GenBank/DDBJ databases">
        <title>Genomic Encyclopedia of Type Strains, Phase III (KMG-III): the genomes of soil and plant-associated and newly described type strains.</title>
        <authorList>
            <person name="Whitman W."/>
        </authorList>
    </citation>
    <scope>NUCLEOTIDE SEQUENCE [LARGE SCALE GENOMIC DNA]</scope>
    <source>
        <strain evidence="4 5">CECT 8897</strain>
    </source>
</reference>
<evidence type="ECO:0000259" key="2">
    <source>
        <dbReference type="Pfam" id="PF01558"/>
    </source>
</evidence>
<sequence length="1163" mass="126312">MNGPASELEARYRRGISEAAGPALLNGTQALVRMLLAQAEKDRRDGLATAGFVSGYRGSPLGGVDQELWRAGALLKEADVHFTPAINEDLAATAIIGTQKVASDPERLRDGVFAMWYGKGPGVDRSGDALKHGNFYGASPHGGVLVVAGDDHGCVSSSMSHQSDMALMAWGMPVIHPASVDDYVRFGLWGWALSRCSGLWVGFKAISETVESSVSMAGPQLDEIEACRFVAPEAKPGPDGLHWRWPDLPGPQLEQRMRHKRAAAIEFASRNPLDQLLAPVSQPRLLIAAVGKAYGDVMEALRLAGLPLRKLAEHGVAIAKIGLVSPLSPQLQQWARAAVEVFVVEEKAAVVEGLLKDSLYNLPLLERPQIIGKYDEKHDPLLPDDVELNPELLRTALARLLGRLGVPLAAALRPQLHIVDSGLPKRTPYFCSGCPHNTSTQLPAGSRAQLGIGCHALAAQIPERNTSGSVQMGGEGVDWIGHSPFVSGEHIFQNLGDGTFFHSGQLAIRQAVAVGVNITYKILYNDAVAMTGGQPVDGSLSVAQLTRLVEAEGVRHIYLMSPTPQLYRLDQGYAAGVQVRHRDQLDAVQRELRALPGVSVLIYDQVCAMEERRRRKKARPAPARVKMLINEQVCEGCGDCQKKSNCMAIVPQETAFGRKRKIDQESCNSDLSCLRGFCPSFVSIRNAAEAPPPARALAPRILELAGALARPETSIGDAPYEILVAGVGGTGVVTIGGLIALAGHIEGLGVRSLNFTGFSQKGGAVRSHVRLARDRSTLYQARVGHGRADALIAADLLVAASQETLGVIQSGRTRIVANLQELQIGAMLRDEAKRIDVEHLRAILQRQAGGVPLQALQAHQLAARTVGVKYVNVLLFGYAWQQGLVPLACEAILKAIEQHGVEAASNALAFACGRLAAAAPDALELLLSPRAPSAPDAGGALERYAAYLEAYQDAAYAQRFRDWVARAAQAGQRLGSDLLAPAVAENLFKLLAYKDEYEVARLLSSTAFRDDIRRQFGPRAQAVLHLRPPLLPERWRRHEQPRTIAFGAWVFPLLRLLSGMRRWRGSWADPFRYLRDHRAEREWQQDYLRLLAQLLERTTAATLPRALELIALPQLVRGYGPVRRQAMALARQRRLTLLAQYEAPETPPAKIIPIKTATPRQSP</sequence>